<organism evidence="2 3">
    <name type="scientific">Kocuria tytonis</name>
    <dbReference type="NCBI Taxonomy" id="2054280"/>
    <lineage>
        <taxon>Bacteria</taxon>
        <taxon>Bacillati</taxon>
        <taxon>Actinomycetota</taxon>
        <taxon>Actinomycetes</taxon>
        <taxon>Micrococcales</taxon>
        <taxon>Micrococcaceae</taxon>
        <taxon>Kocuria</taxon>
    </lineage>
</organism>
<accession>A0A495AA20</accession>
<proteinExistence type="predicted"/>
<dbReference type="SUPFAM" id="SSF53067">
    <property type="entry name" value="Actin-like ATPase domain"/>
    <property type="match status" value="2"/>
</dbReference>
<evidence type="ECO:0000259" key="1">
    <source>
        <dbReference type="Pfam" id="PF00814"/>
    </source>
</evidence>
<dbReference type="Gene3D" id="3.30.420.40">
    <property type="match status" value="2"/>
</dbReference>
<evidence type="ECO:0000313" key="2">
    <source>
        <dbReference type="EMBL" id="RKQ36889.1"/>
    </source>
</evidence>
<dbReference type="InterPro" id="IPR000905">
    <property type="entry name" value="Gcp-like_dom"/>
</dbReference>
<dbReference type="PANTHER" id="PTHR11735">
    <property type="entry name" value="TRNA N6-ADENOSINE THREONYLCARBAMOYLTRANSFERASE"/>
    <property type="match status" value="1"/>
</dbReference>
<comment type="caution">
    <text evidence="2">The sequence shown here is derived from an EMBL/GenBank/DDBJ whole genome shotgun (WGS) entry which is preliminary data.</text>
</comment>
<reference evidence="2 3" key="1">
    <citation type="submission" date="2018-10" db="EMBL/GenBank/DDBJ databases">
        <title>Kocuria tytouropygialis sp. nov., isolated from the uropygial gland of an American barn owl (Tyto furcata).</title>
        <authorList>
            <person name="Braun M.S."/>
            <person name="Wang E."/>
            <person name="Zimmermann S."/>
            <person name="Wagner H."/>
            <person name="Wink M."/>
        </authorList>
    </citation>
    <scope>NUCLEOTIDE SEQUENCE [LARGE SCALE GENOMIC DNA]</scope>
    <source>
        <strain evidence="2 3">442</strain>
    </source>
</reference>
<dbReference type="EMBL" id="PNJG02000001">
    <property type="protein sequence ID" value="RKQ36889.1"/>
    <property type="molecule type" value="Genomic_DNA"/>
</dbReference>
<name>A0A495AA20_9MICC</name>
<gene>
    <name evidence="2" type="primary">tsaB</name>
    <name evidence="2" type="ORF">C1C97_004620</name>
</gene>
<protein>
    <submittedName>
        <fullName evidence="2">tRNA (Adenosine(37)-N6)-threonylcarbamoyltransferase complex dimerization subunit type 1 TsaB</fullName>
    </submittedName>
</protein>
<dbReference type="Pfam" id="PF00814">
    <property type="entry name" value="TsaD"/>
    <property type="match status" value="1"/>
</dbReference>
<dbReference type="GO" id="GO:0005829">
    <property type="term" value="C:cytosol"/>
    <property type="evidence" value="ECO:0007669"/>
    <property type="project" value="TreeGrafter"/>
</dbReference>
<dbReference type="CDD" id="cd24032">
    <property type="entry name" value="ASKHA_NBD_TsaB"/>
    <property type="match status" value="1"/>
</dbReference>
<keyword evidence="2" id="KW-0808">Transferase</keyword>
<keyword evidence="3" id="KW-1185">Reference proteome</keyword>
<dbReference type="GO" id="GO:0016740">
    <property type="term" value="F:transferase activity"/>
    <property type="evidence" value="ECO:0007669"/>
    <property type="project" value="UniProtKB-KW"/>
</dbReference>
<dbReference type="GO" id="GO:0002949">
    <property type="term" value="P:tRNA threonylcarbamoyladenosine modification"/>
    <property type="evidence" value="ECO:0007669"/>
    <property type="project" value="InterPro"/>
</dbReference>
<dbReference type="InterPro" id="IPR022496">
    <property type="entry name" value="T6A_TsaB"/>
</dbReference>
<dbReference type="AlphaFoldDB" id="A0A495AA20"/>
<feature type="domain" description="Gcp-like" evidence="1">
    <location>
        <begin position="33"/>
        <end position="143"/>
    </location>
</feature>
<sequence length="229" mass="23782">MRVLVLSLDSSSIASVALARDGEVLRESATADTRSHAEALAPAVRDVLSAEGLTGADLDAVLVGTGPGPFTGLRAGLATARALGFAWGLPVHGLCSLDAAAHRIAPRLAEAGHEEFAVVIDARRKELYWRPYRVLEDTAATAVALSEPRVGAPEDVPALPSCGPGTALYPQRLAHPVPGTGDLHPTAADLARAAWALTSRGTPLSTDTSPLYLRESDAKVPAFAKRTTA</sequence>
<dbReference type="Proteomes" id="UP000249516">
    <property type="component" value="Unassembled WGS sequence"/>
</dbReference>
<dbReference type="NCBIfam" id="TIGR03725">
    <property type="entry name" value="T6A_YeaZ"/>
    <property type="match status" value="1"/>
</dbReference>
<dbReference type="InterPro" id="IPR043129">
    <property type="entry name" value="ATPase_NBD"/>
</dbReference>
<dbReference type="PANTHER" id="PTHR11735:SF11">
    <property type="entry name" value="TRNA THREONYLCARBAMOYLADENOSINE BIOSYNTHESIS PROTEIN TSAB"/>
    <property type="match status" value="1"/>
</dbReference>
<dbReference type="RefSeq" id="WP_110920629.1">
    <property type="nucleotide sequence ID" value="NZ_PNJG02000001.1"/>
</dbReference>
<evidence type="ECO:0000313" key="3">
    <source>
        <dbReference type="Proteomes" id="UP000249516"/>
    </source>
</evidence>
<dbReference type="OrthoDB" id="9809995at2"/>